<dbReference type="Pfam" id="PF00089">
    <property type="entry name" value="Trypsin"/>
    <property type="match status" value="1"/>
</dbReference>
<dbReference type="Gene3D" id="2.40.10.10">
    <property type="entry name" value="Trypsin-like serine proteases"/>
    <property type="match status" value="1"/>
</dbReference>
<dbReference type="Proteomes" id="UP001153714">
    <property type="component" value="Chromosome 7"/>
</dbReference>
<evidence type="ECO:0000313" key="2">
    <source>
        <dbReference type="EMBL" id="CAG9794810.1"/>
    </source>
</evidence>
<dbReference type="OrthoDB" id="7315458at2759"/>
<dbReference type="SUPFAM" id="SSF50494">
    <property type="entry name" value="Trypsin-like serine proteases"/>
    <property type="match status" value="1"/>
</dbReference>
<evidence type="ECO:0000259" key="1">
    <source>
        <dbReference type="Pfam" id="PF00089"/>
    </source>
</evidence>
<dbReference type="GO" id="GO:0004252">
    <property type="term" value="F:serine-type endopeptidase activity"/>
    <property type="evidence" value="ECO:0007669"/>
    <property type="project" value="InterPro"/>
</dbReference>
<dbReference type="EMBL" id="OU893338">
    <property type="protein sequence ID" value="CAG9794810.1"/>
    <property type="molecule type" value="Genomic_DNA"/>
</dbReference>
<accession>A0A9N9RE01</accession>
<reference evidence="2" key="2">
    <citation type="submission" date="2022-10" db="EMBL/GenBank/DDBJ databases">
        <authorList>
            <consortium name="ENA_rothamsted_submissions"/>
            <consortium name="culmorum"/>
            <person name="King R."/>
        </authorList>
    </citation>
    <scope>NUCLEOTIDE SEQUENCE</scope>
</reference>
<feature type="domain" description="Peptidase S1" evidence="1">
    <location>
        <begin position="55"/>
        <end position="236"/>
    </location>
</feature>
<dbReference type="InterPro" id="IPR001254">
    <property type="entry name" value="Trypsin_dom"/>
</dbReference>
<reference evidence="2" key="1">
    <citation type="submission" date="2021-12" db="EMBL/GenBank/DDBJ databases">
        <authorList>
            <person name="King R."/>
        </authorList>
    </citation>
    <scope>NUCLEOTIDE SEQUENCE</scope>
</reference>
<dbReference type="AlphaFoldDB" id="A0A9N9RE01"/>
<dbReference type="InterPro" id="IPR043504">
    <property type="entry name" value="Peptidase_S1_PA_chymotrypsin"/>
</dbReference>
<dbReference type="InterPro" id="IPR009003">
    <property type="entry name" value="Peptidase_S1_PA"/>
</dbReference>
<name>A0A9N9RE01_9NEOP</name>
<protein>
    <recommendedName>
        <fullName evidence="1">Peptidase S1 domain-containing protein</fullName>
    </recommendedName>
</protein>
<gene>
    <name evidence="2" type="ORF">DIATSA_LOCUS12157</name>
</gene>
<proteinExistence type="predicted"/>
<keyword evidence="3" id="KW-1185">Reference proteome</keyword>
<dbReference type="GO" id="GO:0006508">
    <property type="term" value="P:proteolysis"/>
    <property type="evidence" value="ECO:0007669"/>
    <property type="project" value="InterPro"/>
</dbReference>
<organism evidence="2 3">
    <name type="scientific">Diatraea saccharalis</name>
    <name type="common">sugarcane borer</name>
    <dbReference type="NCBI Taxonomy" id="40085"/>
    <lineage>
        <taxon>Eukaryota</taxon>
        <taxon>Metazoa</taxon>
        <taxon>Ecdysozoa</taxon>
        <taxon>Arthropoda</taxon>
        <taxon>Hexapoda</taxon>
        <taxon>Insecta</taxon>
        <taxon>Pterygota</taxon>
        <taxon>Neoptera</taxon>
        <taxon>Endopterygota</taxon>
        <taxon>Lepidoptera</taxon>
        <taxon>Glossata</taxon>
        <taxon>Ditrysia</taxon>
        <taxon>Pyraloidea</taxon>
        <taxon>Crambidae</taxon>
        <taxon>Crambinae</taxon>
        <taxon>Diatraea</taxon>
    </lineage>
</organism>
<evidence type="ECO:0000313" key="3">
    <source>
        <dbReference type="Proteomes" id="UP001153714"/>
    </source>
</evidence>
<sequence>MPHHVHISLYIRKPLERLAVALESAIDPPIPVCQNRLQFSMDRQVYLTKAEKSERFYDYWICGGAIVSKLHIITSAACVQDVEYMYAVSGYKKYVPNDLMDNDSCCKHTKKKVVYTCVPKAYEFDYAKIEKWAYIDIAVVKVESEFNFDGEKFKYCTYKPKAIEINFDPKYQEPNRDSIVFGWGHAEKWRKNDHGGSLVTWVGTREVLIGVASVFRVTSDSNCAGPYLYTSTQCNGIFLDCMINANEVKSRKAICDKPPIEKGFDTIERHISWKNHPDG</sequence>